<accession>A0A0N9Y089</accession>
<feature type="compositionally biased region" description="Polar residues" evidence="1">
    <location>
        <begin position="22"/>
        <end position="41"/>
    </location>
</feature>
<name>A0A0N9Y089_MYCFO</name>
<dbReference type="EMBL" id="CP011269">
    <property type="protein sequence ID" value="ALI24145.1"/>
    <property type="molecule type" value="Genomic_DNA"/>
</dbReference>
<protein>
    <submittedName>
        <fullName evidence="2">Uncharacterized protein</fullName>
    </submittedName>
</protein>
<dbReference type="AlphaFoldDB" id="A0A0N9Y089"/>
<proteinExistence type="predicted"/>
<reference evidence="2 3" key="1">
    <citation type="journal article" date="2015" name="MBio">
        <title>Enzymatic Degradation of Phenazines Can Generate Energy and Protect Sensitive Organisms from Toxicity.</title>
        <authorList>
            <person name="Costa K.C."/>
            <person name="Bergkessel M."/>
            <person name="Saunders S."/>
            <person name="Korlach J."/>
            <person name="Newman D.K."/>
        </authorList>
    </citation>
    <scope>NUCLEOTIDE SEQUENCE [LARGE SCALE GENOMIC DNA]</scope>
    <source>
        <strain evidence="2 3">CT6</strain>
    </source>
</reference>
<evidence type="ECO:0000313" key="3">
    <source>
        <dbReference type="Proteomes" id="UP000057134"/>
    </source>
</evidence>
<evidence type="ECO:0000256" key="1">
    <source>
        <dbReference type="SAM" id="MobiDB-lite"/>
    </source>
</evidence>
<feature type="region of interest" description="Disordered" evidence="1">
    <location>
        <begin position="20"/>
        <end position="41"/>
    </location>
</feature>
<organism evidence="2 3">
    <name type="scientific">Mycolicibacterium fortuitum</name>
    <name type="common">Mycobacterium fortuitum</name>
    <dbReference type="NCBI Taxonomy" id="1766"/>
    <lineage>
        <taxon>Bacteria</taxon>
        <taxon>Bacillati</taxon>
        <taxon>Actinomycetota</taxon>
        <taxon>Actinomycetes</taxon>
        <taxon>Mycobacteriales</taxon>
        <taxon>Mycobacteriaceae</taxon>
        <taxon>Mycolicibacterium</taxon>
    </lineage>
</organism>
<sequence length="41" mass="4487">MYPGGGGKTHSLRRFLYLPMSSCGQSSQNHRSRSVAMSSAR</sequence>
<dbReference type="KEGG" id="mft:XA26_02790"/>
<keyword evidence="3" id="KW-1185">Reference proteome</keyword>
<evidence type="ECO:0000313" key="2">
    <source>
        <dbReference type="EMBL" id="ALI24145.1"/>
    </source>
</evidence>
<gene>
    <name evidence="2" type="ORF">XA26_02790</name>
</gene>
<dbReference type="Proteomes" id="UP000057134">
    <property type="component" value="Chromosome"/>
</dbReference>